<evidence type="ECO:0008006" key="3">
    <source>
        <dbReference type="Google" id="ProtNLM"/>
    </source>
</evidence>
<dbReference type="AlphaFoldDB" id="A0A239KZ99"/>
<accession>A0A239KZ99</accession>
<protein>
    <recommendedName>
        <fullName evidence="3">Transposase</fullName>
    </recommendedName>
</protein>
<proteinExistence type="predicted"/>
<name>A0A239KZ99_9RHOB</name>
<dbReference type="EMBL" id="FZON01000075">
    <property type="protein sequence ID" value="SNT23375.1"/>
    <property type="molecule type" value="Genomic_DNA"/>
</dbReference>
<sequence length="85" mass="9252">MTNNSVAQTKVVLVAIDISKARHEVLIAVPGKKRRRRLTVLIQLEVFQRLIATVAAYGHPVRVAFEATGITTALWLTISAAQAST</sequence>
<reference evidence="1 2" key="1">
    <citation type="submission" date="2017-06" db="EMBL/GenBank/DDBJ databases">
        <authorList>
            <person name="Kim H.J."/>
            <person name="Triplett B.A."/>
        </authorList>
    </citation>
    <scope>NUCLEOTIDE SEQUENCE [LARGE SCALE GENOMIC DNA]</scope>
    <source>
        <strain evidence="1 2">DSM 11445</strain>
    </source>
</reference>
<organism evidence="1 2">
    <name type="scientific">Antarctobacter heliothermus</name>
    <dbReference type="NCBI Taxonomy" id="74033"/>
    <lineage>
        <taxon>Bacteria</taxon>
        <taxon>Pseudomonadati</taxon>
        <taxon>Pseudomonadota</taxon>
        <taxon>Alphaproteobacteria</taxon>
        <taxon>Rhodobacterales</taxon>
        <taxon>Roseobacteraceae</taxon>
        <taxon>Antarctobacter</taxon>
    </lineage>
</organism>
<evidence type="ECO:0000313" key="2">
    <source>
        <dbReference type="Proteomes" id="UP000198440"/>
    </source>
</evidence>
<evidence type="ECO:0000313" key="1">
    <source>
        <dbReference type="EMBL" id="SNT23375.1"/>
    </source>
</evidence>
<dbReference type="Proteomes" id="UP000198440">
    <property type="component" value="Unassembled WGS sequence"/>
</dbReference>
<gene>
    <name evidence="1" type="ORF">SAMN04488078_107515</name>
</gene>